<evidence type="ECO:0000256" key="3">
    <source>
        <dbReference type="ARBA" id="ARBA00022448"/>
    </source>
</evidence>
<dbReference type="AlphaFoldDB" id="A0A2U1SUP2"/>
<gene>
    <name evidence="13" type="ORF">C5689_04005</name>
</gene>
<comment type="subcellular location">
    <subcellularLocation>
        <location evidence="1">Cell inner membrane</location>
        <topology evidence="1">Single-pass membrane protein</topology>
        <orientation evidence="1">Periplasmic side</orientation>
    </subcellularLocation>
</comment>
<dbReference type="InterPro" id="IPR051045">
    <property type="entry name" value="TonB-dependent_transducer"/>
</dbReference>
<evidence type="ECO:0000256" key="2">
    <source>
        <dbReference type="ARBA" id="ARBA00006555"/>
    </source>
</evidence>
<evidence type="ECO:0000313" key="13">
    <source>
        <dbReference type="EMBL" id="PWB95309.1"/>
    </source>
</evidence>
<dbReference type="PANTHER" id="PTHR33446">
    <property type="entry name" value="PROTEIN TONB-RELATED"/>
    <property type="match status" value="1"/>
</dbReference>
<dbReference type="NCBIfam" id="TIGR01352">
    <property type="entry name" value="tonB_Cterm"/>
    <property type="match status" value="1"/>
</dbReference>
<keyword evidence="8 11" id="KW-1133">Transmembrane helix</keyword>
<evidence type="ECO:0000256" key="9">
    <source>
        <dbReference type="ARBA" id="ARBA00023136"/>
    </source>
</evidence>
<evidence type="ECO:0000313" key="14">
    <source>
        <dbReference type="Proteomes" id="UP000245137"/>
    </source>
</evidence>
<evidence type="ECO:0000259" key="12">
    <source>
        <dbReference type="Pfam" id="PF03544"/>
    </source>
</evidence>
<proteinExistence type="inferred from homology"/>
<dbReference type="Proteomes" id="UP000245137">
    <property type="component" value="Unassembled WGS sequence"/>
</dbReference>
<comment type="caution">
    <text evidence="13">The sequence shown here is derived from an EMBL/GenBank/DDBJ whole genome shotgun (WGS) entry which is preliminary data.</text>
</comment>
<evidence type="ECO:0000256" key="4">
    <source>
        <dbReference type="ARBA" id="ARBA00022475"/>
    </source>
</evidence>
<evidence type="ECO:0000256" key="6">
    <source>
        <dbReference type="ARBA" id="ARBA00022692"/>
    </source>
</evidence>
<evidence type="ECO:0000256" key="1">
    <source>
        <dbReference type="ARBA" id="ARBA00004383"/>
    </source>
</evidence>
<evidence type="ECO:0000256" key="10">
    <source>
        <dbReference type="SAM" id="MobiDB-lite"/>
    </source>
</evidence>
<dbReference type="Pfam" id="PF03544">
    <property type="entry name" value="TonB_C"/>
    <property type="match status" value="1"/>
</dbReference>
<keyword evidence="4" id="KW-1003">Cell membrane</keyword>
<feature type="transmembrane region" description="Helical" evidence="11">
    <location>
        <begin position="20"/>
        <end position="40"/>
    </location>
</feature>
<feature type="region of interest" description="Disordered" evidence="10">
    <location>
        <begin position="69"/>
        <end position="145"/>
    </location>
</feature>
<organism evidence="13 14">
    <name type="scientific">Methylosinus sporium</name>
    <dbReference type="NCBI Taxonomy" id="428"/>
    <lineage>
        <taxon>Bacteria</taxon>
        <taxon>Pseudomonadati</taxon>
        <taxon>Pseudomonadota</taxon>
        <taxon>Alphaproteobacteria</taxon>
        <taxon>Hyphomicrobiales</taxon>
        <taxon>Methylocystaceae</taxon>
        <taxon>Methylosinus</taxon>
    </lineage>
</organism>
<dbReference type="RefSeq" id="WP_108915981.1">
    <property type="nucleotide sequence ID" value="NZ_BGJY01000006.1"/>
</dbReference>
<protein>
    <recommendedName>
        <fullName evidence="12">TonB C-terminal domain-containing protein</fullName>
    </recommendedName>
</protein>
<keyword evidence="14" id="KW-1185">Reference proteome</keyword>
<dbReference type="GO" id="GO:0005886">
    <property type="term" value="C:plasma membrane"/>
    <property type="evidence" value="ECO:0007669"/>
    <property type="project" value="UniProtKB-SubCell"/>
</dbReference>
<sequence length="240" mass="25580">MTMQLTMTTSNGGGASRFTIYHGLAASLALHAALTLPYFLSRLQPAEDDSTFIFEVSDLLSDDQADEKIQRDRAGDTQQRAQNATQAQPTPPTEQKPIEEDGAPITAKSVAAQARSPAKSAPAGSTQVDGAEQQQVASTTAHRQVSKETLDRAYGVLVSKKIKGKLIYPEAGRPTAWRGVTKVSFFILESGEIRADSVKVASSSGQPQLDAAALQRVRASAPFGPPPRPMTFALDVIFGP</sequence>
<dbReference type="OrthoDB" id="8265014at2"/>
<evidence type="ECO:0000256" key="7">
    <source>
        <dbReference type="ARBA" id="ARBA00022927"/>
    </source>
</evidence>
<reference evidence="13 14" key="1">
    <citation type="journal article" date="2018" name="Appl. Microbiol. Biotechnol.">
        <title>Co-cultivation of the strictly anaerobic methanogen Methanosarcina barkeri with aerobic methanotrophs in an oxygen-limited membrane bioreactor.</title>
        <authorList>
            <person name="In 't Zandt M.H."/>
            <person name="van den Bosch T.J.M."/>
            <person name="Rijkers R."/>
            <person name="van Kessel M.A.H.J."/>
            <person name="Jetten M.S.M."/>
            <person name="Welte C.U."/>
        </authorList>
    </citation>
    <scope>NUCLEOTIDE SEQUENCE [LARGE SCALE GENOMIC DNA]</scope>
    <source>
        <strain evidence="13 14">DSM 17706</strain>
    </source>
</reference>
<accession>A0A2U1SUP2</accession>
<feature type="compositionally biased region" description="Low complexity" evidence="10">
    <location>
        <begin position="77"/>
        <end position="88"/>
    </location>
</feature>
<dbReference type="SUPFAM" id="SSF74653">
    <property type="entry name" value="TolA/TonB C-terminal domain"/>
    <property type="match status" value="1"/>
</dbReference>
<dbReference type="Gene3D" id="3.30.1150.10">
    <property type="match status" value="1"/>
</dbReference>
<dbReference type="EMBL" id="PUIV01000003">
    <property type="protein sequence ID" value="PWB95309.1"/>
    <property type="molecule type" value="Genomic_DNA"/>
</dbReference>
<dbReference type="InterPro" id="IPR037682">
    <property type="entry name" value="TonB_C"/>
</dbReference>
<evidence type="ECO:0000256" key="5">
    <source>
        <dbReference type="ARBA" id="ARBA00022519"/>
    </source>
</evidence>
<keyword evidence="9 11" id="KW-0472">Membrane</keyword>
<feature type="domain" description="TonB C-terminal" evidence="12">
    <location>
        <begin position="167"/>
        <end position="228"/>
    </location>
</feature>
<dbReference type="InterPro" id="IPR006260">
    <property type="entry name" value="TonB/TolA_C"/>
</dbReference>
<keyword evidence="7" id="KW-0653">Protein transport</keyword>
<feature type="compositionally biased region" description="Polar residues" evidence="10">
    <location>
        <begin position="123"/>
        <end position="143"/>
    </location>
</feature>
<name>A0A2U1SUP2_METSR</name>
<keyword evidence="6 11" id="KW-0812">Transmembrane</keyword>
<evidence type="ECO:0000256" key="11">
    <source>
        <dbReference type="SAM" id="Phobius"/>
    </source>
</evidence>
<keyword evidence="3" id="KW-0813">Transport</keyword>
<keyword evidence="5" id="KW-0997">Cell inner membrane</keyword>
<comment type="similarity">
    <text evidence="2">Belongs to the TonB family.</text>
</comment>
<dbReference type="GO" id="GO:0015031">
    <property type="term" value="P:protein transport"/>
    <property type="evidence" value="ECO:0007669"/>
    <property type="project" value="UniProtKB-KW"/>
</dbReference>
<evidence type="ECO:0000256" key="8">
    <source>
        <dbReference type="ARBA" id="ARBA00022989"/>
    </source>
</evidence>
<dbReference type="GO" id="GO:0055085">
    <property type="term" value="P:transmembrane transport"/>
    <property type="evidence" value="ECO:0007669"/>
    <property type="project" value="InterPro"/>
</dbReference>